<dbReference type="RefSeq" id="WP_167357326.1">
    <property type="nucleotide sequence ID" value="NZ_FOJT01000004.1"/>
</dbReference>
<name>A0A1I0YG91_9FLAO</name>
<dbReference type="Proteomes" id="UP000199604">
    <property type="component" value="Unassembled WGS sequence"/>
</dbReference>
<proteinExistence type="predicted"/>
<accession>A0A1I0YG91</accession>
<evidence type="ECO:0000313" key="2">
    <source>
        <dbReference type="Proteomes" id="UP000199604"/>
    </source>
</evidence>
<protein>
    <recommendedName>
        <fullName evidence="3">tRNA_anti-like</fullName>
    </recommendedName>
</protein>
<gene>
    <name evidence="1" type="ORF">SAMN05660845_1713</name>
</gene>
<dbReference type="STRING" id="498292.SAMN05660845_1713"/>
<evidence type="ECO:0008006" key="3">
    <source>
        <dbReference type="Google" id="ProtNLM"/>
    </source>
</evidence>
<reference evidence="2" key="1">
    <citation type="submission" date="2016-10" db="EMBL/GenBank/DDBJ databases">
        <authorList>
            <person name="Varghese N."/>
            <person name="Submissions S."/>
        </authorList>
    </citation>
    <scope>NUCLEOTIDE SEQUENCE [LARGE SCALE GENOMIC DNA]</scope>
    <source>
        <strain evidence="2">DSM 21789</strain>
    </source>
</reference>
<dbReference type="EMBL" id="FOJT01000004">
    <property type="protein sequence ID" value="SFB11796.1"/>
    <property type="molecule type" value="Genomic_DNA"/>
</dbReference>
<organism evidence="1 2">
    <name type="scientific">Flavobacterium swingsii</name>
    <dbReference type="NCBI Taxonomy" id="498292"/>
    <lineage>
        <taxon>Bacteria</taxon>
        <taxon>Pseudomonadati</taxon>
        <taxon>Bacteroidota</taxon>
        <taxon>Flavobacteriia</taxon>
        <taxon>Flavobacteriales</taxon>
        <taxon>Flavobacteriaceae</taxon>
        <taxon>Flavobacterium</taxon>
    </lineage>
</organism>
<sequence length="136" mass="15737">MSNKKDIRFFIYIYPVMKNIFTLFLFLFSLNSFSQDTITTAKAKNYINSIACVTGKVVSYKLASGGKTTNYINLDAAYPNNVFTIVVTNEYLETSKIKIETLKDKMIFAYGRITTYKNDPKQIPQIFNPRWIEVKK</sequence>
<evidence type="ECO:0000313" key="1">
    <source>
        <dbReference type="EMBL" id="SFB11796.1"/>
    </source>
</evidence>
<dbReference type="AlphaFoldDB" id="A0A1I0YG91"/>
<keyword evidence="2" id="KW-1185">Reference proteome</keyword>